<reference evidence="2 3" key="1">
    <citation type="submission" date="2021-05" db="EMBL/GenBank/DDBJ databases">
        <title>Novel Bacillus species.</title>
        <authorList>
            <person name="Liu G."/>
        </authorList>
    </citation>
    <scope>NUCLEOTIDE SEQUENCE [LARGE SCALE GENOMIC DNA]</scope>
    <source>
        <strain evidence="2 3">FJAT-49732</strain>
    </source>
</reference>
<feature type="transmembrane region" description="Helical" evidence="1">
    <location>
        <begin position="100"/>
        <end position="121"/>
    </location>
</feature>
<feature type="transmembrane region" description="Helical" evidence="1">
    <location>
        <begin position="6"/>
        <end position="27"/>
    </location>
</feature>
<feature type="transmembrane region" description="Helical" evidence="1">
    <location>
        <begin position="127"/>
        <end position="151"/>
    </location>
</feature>
<gene>
    <name evidence="2" type="ORF">KHA93_00975</name>
</gene>
<dbReference type="EMBL" id="JAGYPJ010000001">
    <property type="protein sequence ID" value="MBS4198232.1"/>
    <property type="molecule type" value="Genomic_DNA"/>
</dbReference>
<dbReference type="InterPro" id="IPR010387">
    <property type="entry name" value="QueT"/>
</dbReference>
<feature type="transmembrane region" description="Helical" evidence="1">
    <location>
        <begin position="70"/>
        <end position="88"/>
    </location>
</feature>
<dbReference type="PANTHER" id="PTHR40044:SF1">
    <property type="entry name" value="INTEGRAL MEMBRANE PROTEIN"/>
    <property type="match status" value="1"/>
</dbReference>
<feature type="transmembrane region" description="Helical" evidence="1">
    <location>
        <begin position="48"/>
        <end position="64"/>
    </location>
</feature>
<dbReference type="AlphaFoldDB" id="A0A942TLK9"/>
<dbReference type="Gene3D" id="1.10.1760.20">
    <property type="match status" value="1"/>
</dbReference>
<sequence length="162" mass="18510">MKTKTLVINGIIAALYIVVTLLIKPFGFTNIQFRLSEMFNHLVVFNKKYFFGIVVGVLLANLFFSELGLYDLFFGVGQSIVALSITIFSSKFIKSIWMRMIFNTIIFSFTMFFIAIELNLALGFPFWITWFTVAISEFIVMAIGAPLIMALNKRINFDKLLS</sequence>
<dbReference type="PIRSF" id="PIRSF031501">
    <property type="entry name" value="QueT"/>
    <property type="match status" value="1"/>
</dbReference>
<dbReference type="RefSeq" id="WP_213109010.1">
    <property type="nucleotide sequence ID" value="NZ_JAGYPJ010000001.1"/>
</dbReference>
<comment type="caution">
    <text evidence="2">The sequence shown here is derived from an EMBL/GenBank/DDBJ whole genome shotgun (WGS) entry which is preliminary data.</text>
</comment>
<keyword evidence="3" id="KW-1185">Reference proteome</keyword>
<accession>A0A942TLK9</accession>
<organism evidence="2 3">
    <name type="scientific">Lederbergia citrisecunda</name>
    <dbReference type="NCBI Taxonomy" id="2833583"/>
    <lineage>
        <taxon>Bacteria</taxon>
        <taxon>Bacillati</taxon>
        <taxon>Bacillota</taxon>
        <taxon>Bacilli</taxon>
        <taxon>Bacillales</taxon>
        <taxon>Bacillaceae</taxon>
        <taxon>Lederbergia</taxon>
    </lineage>
</organism>
<evidence type="ECO:0000313" key="3">
    <source>
        <dbReference type="Proteomes" id="UP000682713"/>
    </source>
</evidence>
<dbReference type="PANTHER" id="PTHR40044">
    <property type="entry name" value="INTEGRAL MEMBRANE PROTEIN-RELATED"/>
    <property type="match status" value="1"/>
</dbReference>
<keyword evidence="1" id="KW-0472">Membrane</keyword>
<dbReference type="Proteomes" id="UP000682713">
    <property type="component" value="Unassembled WGS sequence"/>
</dbReference>
<name>A0A942TLK9_9BACI</name>
<dbReference type="Pfam" id="PF06177">
    <property type="entry name" value="QueT"/>
    <property type="match status" value="1"/>
</dbReference>
<protein>
    <submittedName>
        <fullName evidence="2">QueT transporter family protein</fullName>
    </submittedName>
</protein>
<evidence type="ECO:0000313" key="2">
    <source>
        <dbReference type="EMBL" id="MBS4198232.1"/>
    </source>
</evidence>
<proteinExistence type="predicted"/>
<evidence type="ECO:0000256" key="1">
    <source>
        <dbReference type="SAM" id="Phobius"/>
    </source>
</evidence>
<keyword evidence="1" id="KW-0812">Transmembrane</keyword>
<keyword evidence="1" id="KW-1133">Transmembrane helix</keyword>